<organism evidence="2 3">
    <name type="scientific">Prosthecodimorpha hirschii</name>
    <dbReference type="NCBI Taxonomy" id="665126"/>
    <lineage>
        <taxon>Bacteria</taxon>
        <taxon>Pseudomonadati</taxon>
        <taxon>Pseudomonadota</taxon>
        <taxon>Alphaproteobacteria</taxon>
        <taxon>Hyphomicrobiales</taxon>
        <taxon>Ancalomicrobiaceae</taxon>
        <taxon>Prosthecodimorpha</taxon>
    </lineage>
</organism>
<reference evidence="2 3" key="2">
    <citation type="submission" date="2015-10" db="EMBL/GenBank/DDBJ databases">
        <title>Draft Genome Sequence of Prosthecomicrobium hirschii ATCC 27832.</title>
        <authorList>
            <person name="Daniel J."/>
            <person name="Givan S.A."/>
            <person name="Brun Y.V."/>
            <person name="Brown P.J."/>
        </authorList>
    </citation>
    <scope>NUCLEOTIDE SEQUENCE [LARGE SCALE GENOMIC DNA]</scope>
    <source>
        <strain evidence="2 3">16</strain>
    </source>
</reference>
<evidence type="ECO:0000313" key="3">
    <source>
        <dbReference type="Proteomes" id="UP000048984"/>
    </source>
</evidence>
<proteinExistence type="predicted"/>
<evidence type="ECO:0000256" key="1">
    <source>
        <dbReference type="SAM" id="SignalP"/>
    </source>
</evidence>
<name>A0A0P6WGB1_9HYPH</name>
<feature type="signal peptide" evidence="1">
    <location>
        <begin position="1"/>
        <end position="26"/>
    </location>
</feature>
<accession>A0A0P6WGB1</accession>
<dbReference type="InterPro" id="IPR006311">
    <property type="entry name" value="TAT_signal"/>
</dbReference>
<evidence type="ECO:0000313" key="2">
    <source>
        <dbReference type="EMBL" id="KPL55484.1"/>
    </source>
</evidence>
<comment type="caution">
    <text evidence="2">The sequence shown here is derived from an EMBL/GenBank/DDBJ whole genome shotgun (WGS) entry which is preliminary data.</text>
</comment>
<keyword evidence="3" id="KW-1185">Reference proteome</keyword>
<dbReference type="EMBL" id="LJYW01000001">
    <property type="protein sequence ID" value="KPL55484.1"/>
    <property type="molecule type" value="Genomic_DNA"/>
</dbReference>
<keyword evidence="1" id="KW-0732">Signal</keyword>
<gene>
    <name evidence="2" type="ORF">ABB55_27290</name>
</gene>
<sequence>MNTHTRRNVLAGLAASVAASPSAAFSATSQDAELAGLGLEHDRLSAIIRDLNAAAKVADQKFHELVGEPPEALVRRPEDEAFHFPSYPVCEWDGVTRYGWGSLEPLRAFDGQTPGWSRATADGASIVVPAQVAAEGWQARRDEIVAAVEAWETKRSRAFVDSGTLAVEEALEVALAERGEIEDAIISEPARTLAGLIVKARAAMNSAMSSNPGDGTSSDVALAWSVARDLAGSEAGR</sequence>
<protein>
    <submittedName>
        <fullName evidence="2">Uncharacterized protein</fullName>
    </submittedName>
</protein>
<dbReference type="STRING" id="665126.ABB55_27290"/>
<reference evidence="2 3" key="1">
    <citation type="submission" date="2015-09" db="EMBL/GenBank/DDBJ databases">
        <authorList>
            <person name="Jackson K.R."/>
            <person name="Lunt B.L."/>
            <person name="Fisher J.N.B."/>
            <person name="Gardner A.V."/>
            <person name="Bailey M.E."/>
            <person name="Deus L.M."/>
            <person name="Earl A.S."/>
            <person name="Gibby P.D."/>
            <person name="Hartmann K.A."/>
            <person name="Liu J.E."/>
            <person name="Manci A.M."/>
            <person name="Nielsen D.A."/>
            <person name="Solomon M.B."/>
            <person name="Breakwell D.P."/>
            <person name="Burnett S.H."/>
            <person name="Grose J.H."/>
        </authorList>
    </citation>
    <scope>NUCLEOTIDE SEQUENCE [LARGE SCALE GENOMIC DNA]</scope>
    <source>
        <strain evidence="2 3">16</strain>
    </source>
</reference>
<dbReference type="AlphaFoldDB" id="A0A0P6WGB1"/>
<dbReference type="Proteomes" id="UP000048984">
    <property type="component" value="Unassembled WGS sequence"/>
</dbReference>
<dbReference type="PROSITE" id="PS51318">
    <property type="entry name" value="TAT"/>
    <property type="match status" value="1"/>
</dbReference>
<feature type="chain" id="PRO_5006132362" evidence="1">
    <location>
        <begin position="27"/>
        <end position="237"/>
    </location>
</feature>
<dbReference type="RefSeq" id="WP_054361650.1">
    <property type="nucleotide sequence ID" value="NZ_LJYW01000001.1"/>
</dbReference>